<gene>
    <name evidence="1" type="ORF">DL546_009310</name>
</gene>
<accession>A0A420YN48</accession>
<comment type="caution">
    <text evidence="1">The sequence shown here is derived from an EMBL/GenBank/DDBJ whole genome shotgun (WGS) entry which is preliminary data.</text>
</comment>
<dbReference type="AlphaFoldDB" id="A0A420YN48"/>
<name>A0A420YN48_9PEZI</name>
<proteinExistence type="predicted"/>
<sequence>MTKGAINDRSRVSEPFTAYKGFTFLGNFFLGDVVNISHTLSDILATIWPSPQPTSQVLPDMIARLPAELRGTFLQFSSFSVFGSDPDNVSSHGLLLVWKWTKPESPYRTTGFWKPDLADILQNGE</sequence>
<protein>
    <submittedName>
        <fullName evidence="1">Uncharacterized protein</fullName>
    </submittedName>
</protein>
<evidence type="ECO:0000313" key="1">
    <source>
        <dbReference type="EMBL" id="RKU49226.1"/>
    </source>
</evidence>
<evidence type="ECO:0000313" key="2">
    <source>
        <dbReference type="Proteomes" id="UP000275385"/>
    </source>
</evidence>
<organism evidence="1 2">
    <name type="scientific">Coniochaeta pulveracea</name>
    <dbReference type="NCBI Taxonomy" id="177199"/>
    <lineage>
        <taxon>Eukaryota</taxon>
        <taxon>Fungi</taxon>
        <taxon>Dikarya</taxon>
        <taxon>Ascomycota</taxon>
        <taxon>Pezizomycotina</taxon>
        <taxon>Sordariomycetes</taxon>
        <taxon>Sordariomycetidae</taxon>
        <taxon>Coniochaetales</taxon>
        <taxon>Coniochaetaceae</taxon>
        <taxon>Coniochaeta</taxon>
    </lineage>
</organism>
<dbReference type="EMBL" id="QVQW01000002">
    <property type="protein sequence ID" value="RKU49226.1"/>
    <property type="molecule type" value="Genomic_DNA"/>
</dbReference>
<dbReference type="OrthoDB" id="3476937at2759"/>
<dbReference type="Proteomes" id="UP000275385">
    <property type="component" value="Unassembled WGS sequence"/>
</dbReference>
<reference evidence="1 2" key="1">
    <citation type="submission" date="2018-08" db="EMBL/GenBank/DDBJ databases">
        <title>Draft genome of the lignicolous fungus Coniochaeta pulveracea.</title>
        <authorList>
            <person name="Borstlap C.J."/>
            <person name="De Witt R.N."/>
            <person name="Botha A."/>
            <person name="Volschenk H."/>
        </authorList>
    </citation>
    <scope>NUCLEOTIDE SEQUENCE [LARGE SCALE GENOMIC DNA]</scope>
    <source>
        <strain evidence="1 2">CAB683</strain>
    </source>
</reference>
<keyword evidence="2" id="KW-1185">Reference proteome</keyword>